<dbReference type="AlphaFoldDB" id="A0A4T0WW39"/>
<dbReference type="Proteomes" id="UP000307173">
    <property type="component" value="Unassembled WGS sequence"/>
</dbReference>
<keyword evidence="2" id="KW-1185">Reference proteome</keyword>
<dbReference type="EMBL" id="SELW01000677">
    <property type="protein sequence ID" value="TID13568.1"/>
    <property type="molecule type" value="Genomic_DNA"/>
</dbReference>
<accession>A0A4T0WW39</accession>
<evidence type="ECO:0000313" key="1">
    <source>
        <dbReference type="EMBL" id="TID13568.1"/>
    </source>
</evidence>
<sequence length="170" mass="19755">MIESWECERLQDNFYTEALWKTVKRNYNLIYPHSEFPNLSSWKVNYRLVKEGSVVPLNFTYEDLVFPYDLGSAYDNLIDALGPVYTWLYPLGKPTGTGIHFIKDKLNEDQLKLPFPIDGYNVDPPMIDKAEEVIDADDENELTLRNWSNVLGETMESFGVDPETENFKTK</sequence>
<dbReference type="OrthoDB" id="331948at2759"/>
<evidence type="ECO:0000313" key="2">
    <source>
        <dbReference type="Proteomes" id="UP000307173"/>
    </source>
</evidence>
<name>A0A4T0WW39_9ASCO</name>
<protein>
    <submittedName>
        <fullName evidence="1">Uncharacterized protein</fullName>
    </submittedName>
</protein>
<reference evidence="1 2" key="1">
    <citation type="journal article" date="2019" name="Front. Genet.">
        <title>Whole-Genome Sequencing of the Opportunistic Yeast Pathogen Candida inconspicua Uncovers Its Hybrid Origin.</title>
        <authorList>
            <person name="Mixao V."/>
            <person name="Hansen A.P."/>
            <person name="Saus E."/>
            <person name="Boekhout T."/>
            <person name="Lass-Florl C."/>
            <person name="Gabaldon T."/>
        </authorList>
    </citation>
    <scope>NUCLEOTIDE SEQUENCE [LARGE SCALE GENOMIC DNA]</scope>
    <source>
        <strain evidence="1 2">CBS 180</strain>
    </source>
</reference>
<gene>
    <name evidence="1" type="ORF">CANINC_004926</name>
</gene>
<proteinExistence type="predicted"/>
<organism evidence="1 2">
    <name type="scientific">Pichia inconspicua</name>
    <dbReference type="NCBI Taxonomy" id="52247"/>
    <lineage>
        <taxon>Eukaryota</taxon>
        <taxon>Fungi</taxon>
        <taxon>Dikarya</taxon>
        <taxon>Ascomycota</taxon>
        <taxon>Saccharomycotina</taxon>
        <taxon>Pichiomycetes</taxon>
        <taxon>Pichiales</taxon>
        <taxon>Pichiaceae</taxon>
        <taxon>Pichia</taxon>
    </lineage>
</organism>
<comment type="caution">
    <text evidence="1">The sequence shown here is derived from an EMBL/GenBank/DDBJ whole genome shotgun (WGS) entry which is preliminary data.</text>
</comment>